<feature type="compositionally biased region" description="Basic and acidic residues" evidence="4">
    <location>
        <begin position="79"/>
        <end position="92"/>
    </location>
</feature>
<feature type="compositionally biased region" description="Polar residues" evidence="4">
    <location>
        <begin position="134"/>
        <end position="146"/>
    </location>
</feature>
<evidence type="ECO:0000259" key="5">
    <source>
        <dbReference type="PROSITE" id="PS50118"/>
    </source>
</evidence>
<dbReference type="CDD" id="cd01389">
    <property type="entry name" value="HMG-box_ROX1-like"/>
    <property type="match status" value="1"/>
</dbReference>
<dbReference type="HOGENOM" id="CLU_659157_0_0_1"/>
<dbReference type="Gene3D" id="1.10.30.10">
    <property type="entry name" value="High mobility group box domain"/>
    <property type="match status" value="1"/>
</dbReference>
<dbReference type="Proteomes" id="UP000008064">
    <property type="component" value="Unassembled WGS sequence"/>
</dbReference>
<dbReference type="InterPro" id="IPR036910">
    <property type="entry name" value="HMG_box_dom_sf"/>
</dbReference>
<keyword evidence="2" id="KW-0804">Transcription</keyword>
<dbReference type="GO" id="GO:0030154">
    <property type="term" value="P:cell differentiation"/>
    <property type="evidence" value="ECO:0007669"/>
    <property type="project" value="TreeGrafter"/>
</dbReference>
<dbReference type="GeneID" id="18811818"/>
<dbReference type="OrthoDB" id="6247875at2759"/>
<feature type="region of interest" description="Disordered" evidence="4">
    <location>
        <begin position="37"/>
        <end position="201"/>
    </location>
</feature>
<dbReference type="GO" id="GO:0000978">
    <property type="term" value="F:RNA polymerase II cis-regulatory region sequence-specific DNA binding"/>
    <property type="evidence" value="ECO:0007669"/>
    <property type="project" value="TreeGrafter"/>
</dbReference>
<dbReference type="SUPFAM" id="SSF47095">
    <property type="entry name" value="HMG-box"/>
    <property type="match status" value="1"/>
</dbReference>
<dbReference type="KEGG" id="sla:SERLADRAFT_397322"/>
<dbReference type="GO" id="GO:0005634">
    <property type="term" value="C:nucleus"/>
    <property type="evidence" value="ECO:0007669"/>
    <property type="project" value="UniProtKB-UniRule"/>
</dbReference>
<proteinExistence type="predicted"/>
<dbReference type="PROSITE" id="PS50118">
    <property type="entry name" value="HMG_BOX_2"/>
    <property type="match status" value="1"/>
</dbReference>
<dbReference type="SMART" id="SM00398">
    <property type="entry name" value="HMG"/>
    <property type="match status" value="1"/>
</dbReference>
<keyword evidence="1 3" id="KW-0238">DNA-binding</keyword>
<keyword evidence="3" id="KW-0539">Nucleus</keyword>
<dbReference type="InterPro" id="IPR050140">
    <property type="entry name" value="SRY-related_HMG-box_TF-like"/>
</dbReference>
<feature type="compositionally biased region" description="Basic and acidic residues" evidence="4">
    <location>
        <begin position="1"/>
        <end position="16"/>
    </location>
</feature>
<evidence type="ECO:0000313" key="6">
    <source>
        <dbReference type="EMBL" id="EGO21843.1"/>
    </source>
</evidence>
<feature type="domain" description="HMG box" evidence="5">
    <location>
        <begin position="20"/>
        <end position="99"/>
    </location>
</feature>
<dbReference type="EMBL" id="GL945438">
    <property type="protein sequence ID" value="EGO21843.1"/>
    <property type="molecule type" value="Genomic_DNA"/>
</dbReference>
<dbReference type="RefSeq" id="XP_007321629.1">
    <property type="nucleotide sequence ID" value="XM_007321567.1"/>
</dbReference>
<gene>
    <name evidence="6" type="ORF">SERLADRAFT_397322</name>
</gene>
<feature type="DNA-binding region" description="HMG box" evidence="3">
    <location>
        <begin position="20"/>
        <end position="99"/>
    </location>
</feature>
<evidence type="ECO:0000256" key="2">
    <source>
        <dbReference type="ARBA" id="ARBA00023163"/>
    </source>
</evidence>
<dbReference type="PANTHER" id="PTHR10270:SF161">
    <property type="entry name" value="SEX-DETERMINING REGION Y PROTEIN"/>
    <property type="match status" value="1"/>
</dbReference>
<feature type="region of interest" description="Disordered" evidence="4">
    <location>
        <begin position="1"/>
        <end position="20"/>
    </location>
</feature>
<evidence type="ECO:0000256" key="1">
    <source>
        <dbReference type="ARBA" id="ARBA00023125"/>
    </source>
</evidence>
<dbReference type="AlphaFoldDB" id="F8P5F6"/>
<sequence length="417" mass="46591">MAPSSDRRAQRNRTRDPAWVPRPRNAFIIFRCEYSRDHQQSNQDVKQDEDSESRSPTAKTLSKRAAEAWKLLTASQKTRYKELADQEREEHARRHPNYRFRPMRRQNLSKSRQRCYGPQSNESSVERTEDRCSQVATLVMQGQTGPQLEESMRQWGCSESESSECPQTRSSSQQANEPATESEVVQRRPSSVPIRDSFPNQYITPTFSRDAFRRAKSAEGRVVDSSFQDSLDHLSQAAYDQSISDASLTYPYPATTPADLEDTPCVYDVFPFVNYNTDIGVPHYPNSTYLSPLEAVNYAATPALSHSSSQCSTISSSAGLSPAKQEVDEAGNSSSALLAALGDETQPAVTTSPHDLSISHLGGLALDLAGCYYDTEQAQALQSYSTGLHDFMIPTFPHYQDSLVGDNPFQIDFNQIL</sequence>
<dbReference type="InterPro" id="IPR009071">
    <property type="entry name" value="HMG_box_dom"/>
</dbReference>
<organism>
    <name type="scientific">Serpula lacrymans var. lacrymans (strain S7.9)</name>
    <name type="common">Dry rot fungus</name>
    <dbReference type="NCBI Taxonomy" id="578457"/>
    <lineage>
        <taxon>Eukaryota</taxon>
        <taxon>Fungi</taxon>
        <taxon>Dikarya</taxon>
        <taxon>Basidiomycota</taxon>
        <taxon>Agaricomycotina</taxon>
        <taxon>Agaricomycetes</taxon>
        <taxon>Agaricomycetidae</taxon>
        <taxon>Boletales</taxon>
        <taxon>Coniophorineae</taxon>
        <taxon>Serpulaceae</taxon>
        <taxon>Serpula</taxon>
    </lineage>
</organism>
<reference evidence="6" key="1">
    <citation type="submission" date="2011-04" db="EMBL/GenBank/DDBJ databases">
        <title>Evolution of plant cell wall degrading machinery underlies the functional diversity of forest fungi.</title>
        <authorList>
            <consortium name="US DOE Joint Genome Institute (JGI-PGF)"/>
            <person name="Eastwood D.C."/>
            <person name="Floudas D."/>
            <person name="Binder M."/>
            <person name="Majcherczyk A."/>
            <person name="Schneider P."/>
            <person name="Aerts A."/>
            <person name="Asiegbu F.O."/>
            <person name="Baker S.E."/>
            <person name="Barry K."/>
            <person name="Bendiksby M."/>
            <person name="Blumentritt M."/>
            <person name="Coutinho P.M."/>
            <person name="Cullen D."/>
            <person name="Cullen D."/>
            <person name="Gathman A."/>
            <person name="Goodell B."/>
            <person name="Henrissat B."/>
            <person name="Ihrmark K."/>
            <person name="Kauserud H."/>
            <person name="Kohler A."/>
            <person name="LaButti K."/>
            <person name="Lapidus A."/>
            <person name="Lavin J.L."/>
            <person name="Lee Y.-H."/>
            <person name="Lindquist E."/>
            <person name="Lilly W."/>
            <person name="Lucas S."/>
            <person name="Morin E."/>
            <person name="Murat C."/>
            <person name="Oguiza J.A."/>
            <person name="Park J."/>
            <person name="Pisabarro A.G."/>
            <person name="Riley R."/>
            <person name="Rosling A."/>
            <person name="Salamov A."/>
            <person name="Schmidt O."/>
            <person name="Schmutz J."/>
            <person name="Skrede I."/>
            <person name="Stenlid J."/>
            <person name="Wiebenga A."/>
            <person name="Xie X."/>
            <person name="Kues U."/>
            <person name="Hibbett D.S."/>
            <person name="Hoffmeister D."/>
            <person name="Hogberg N."/>
            <person name="Martin F."/>
            <person name="Grigoriev I.V."/>
            <person name="Watkinson S.C."/>
        </authorList>
    </citation>
    <scope>NUCLEOTIDE SEQUENCE</scope>
    <source>
        <strain evidence="6">S7.9</strain>
    </source>
</reference>
<accession>F8P5F6</accession>
<feature type="compositionally biased region" description="Basic residues" evidence="4">
    <location>
        <begin position="93"/>
        <end position="104"/>
    </location>
</feature>
<protein>
    <recommendedName>
        <fullName evidence="5">HMG box domain-containing protein</fullName>
    </recommendedName>
</protein>
<dbReference type="Pfam" id="PF00505">
    <property type="entry name" value="HMG_box"/>
    <property type="match status" value="1"/>
</dbReference>
<dbReference type="GO" id="GO:0001228">
    <property type="term" value="F:DNA-binding transcription activator activity, RNA polymerase II-specific"/>
    <property type="evidence" value="ECO:0007669"/>
    <property type="project" value="TreeGrafter"/>
</dbReference>
<evidence type="ECO:0000256" key="4">
    <source>
        <dbReference type="SAM" id="MobiDB-lite"/>
    </source>
</evidence>
<feature type="compositionally biased region" description="Polar residues" evidence="4">
    <location>
        <begin position="157"/>
        <end position="179"/>
    </location>
</feature>
<evidence type="ECO:0000256" key="3">
    <source>
        <dbReference type="PROSITE-ProRule" id="PRU00267"/>
    </source>
</evidence>
<dbReference type="PANTHER" id="PTHR10270">
    <property type="entry name" value="SOX TRANSCRIPTION FACTOR"/>
    <property type="match status" value="1"/>
</dbReference>
<name>F8P5F6_SERL9</name>